<protein>
    <submittedName>
        <fullName evidence="1">Uncharacterized protein</fullName>
    </submittedName>
</protein>
<proteinExistence type="predicted"/>
<evidence type="ECO:0000313" key="1">
    <source>
        <dbReference type="EMBL" id="GBM56601.1"/>
    </source>
</evidence>
<gene>
    <name evidence="1" type="ORF">AVEN_31730_1</name>
</gene>
<dbReference type="Proteomes" id="UP000499080">
    <property type="component" value="Unassembled WGS sequence"/>
</dbReference>
<evidence type="ECO:0000313" key="2">
    <source>
        <dbReference type="Proteomes" id="UP000499080"/>
    </source>
</evidence>
<accession>A0A4Y2GUK9</accession>
<dbReference type="EMBL" id="BGPR01255861">
    <property type="protein sequence ID" value="GBM56601.1"/>
    <property type="molecule type" value="Genomic_DNA"/>
</dbReference>
<dbReference type="AlphaFoldDB" id="A0A4Y2GUK9"/>
<reference evidence="1 2" key="1">
    <citation type="journal article" date="2019" name="Sci. Rep.">
        <title>Orb-weaving spider Araneus ventricosus genome elucidates the spidroin gene catalogue.</title>
        <authorList>
            <person name="Kono N."/>
            <person name="Nakamura H."/>
            <person name="Ohtoshi R."/>
            <person name="Moran D.A.P."/>
            <person name="Shinohara A."/>
            <person name="Yoshida Y."/>
            <person name="Fujiwara M."/>
            <person name="Mori M."/>
            <person name="Tomita M."/>
            <person name="Arakawa K."/>
        </authorList>
    </citation>
    <scope>NUCLEOTIDE SEQUENCE [LARGE SCALE GENOMIC DNA]</scope>
</reference>
<sequence>MGRETAPFWGRIRESLGEATPAGLALGSTVYPVERLEQFLHQAINREPNQQLTDRNLFALKGFNQFRQLGKRPQQQNLKRFLF</sequence>
<keyword evidence="2" id="KW-1185">Reference proteome</keyword>
<comment type="caution">
    <text evidence="1">The sequence shown here is derived from an EMBL/GenBank/DDBJ whole genome shotgun (WGS) entry which is preliminary data.</text>
</comment>
<name>A0A4Y2GUK9_ARAVE</name>
<organism evidence="1 2">
    <name type="scientific">Araneus ventricosus</name>
    <name type="common">Orbweaver spider</name>
    <name type="synonym">Epeira ventricosa</name>
    <dbReference type="NCBI Taxonomy" id="182803"/>
    <lineage>
        <taxon>Eukaryota</taxon>
        <taxon>Metazoa</taxon>
        <taxon>Ecdysozoa</taxon>
        <taxon>Arthropoda</taxon>
        <taxon>Chelicerata</taxon>
        <taxon>Arachnida</taxon>
        <taxon>Araneae</taxon>
        <taxon>Araneomorphae</taxon>
        <taxon>Entelegynae</taxon>
        <taxon>Araneoidea</taxon>
        <taxon>Araneidae</taxon>
        <taxon>Araneus</taxon>
    </lineage>
</organism>